<evidence type="ECO:0000259" key="2">
    <source>
        <dbReference type="PROSITE" id="PS50048"/>
    </source>
</evidence>
<protein>
    <recommendedName>
        <fullName evidence="2">Zn(2)-C6 fungal-type domain-containing protein</fullName>
    </recommendedName>
</protein>
<gene>
    <name evidence="3" type="ORF">MHUMG1_09234</name>
</gene>
<dbReference type="SMART" id="SM00066">
    <property type="entry name" value="GAL4"/>
    <property type="match status" value="1"/>
</dbReference>
<dbReference type="GO" id="GO:0000981">
    <property type="term" value="F:DNA-binding transcription factor activity, RNA polymerase II-specific"/>
    <property type="evidence" value="ECO:0007669"/>
    <property type="project" value="InterPro"/>
</dbReference>
<dbReference type="CDD" id="cd00067">
    <property type="entry name" value="GAL4"/>
    <property type="match status" value="1"/>
</dbReference>
<dbReference type="PROSITE" id="PS50048">
    <property type="entry name" value="ZN2_CY6_FUNGAL_2"/>
    <property type="match status" value="1"/>
</dbReference>
<comment type="caution">
    <text evidence="3">The sequence shown here is derived from an EMBL/GenBank/DDBJ whole genome shotgun (WGS) entry which is preliminary data.</text>
</comment>
<dbReference type="InterPro" id="IPR001138">
    <property type="entry name" value="Zn2Cys6_DnaBD"/>
</dbReference>
<dbReference type="PANTHER" id="PTHR37534">
    <property type="entry name" value="TRANSCRIPTIONAL ACTIVATOR PROTEIN UGA3"/>
    <property type="match status" value="1"/>
</dbReference>
<sequence length="463" mass="51471">MPDAKQCWECRKRRLVCDFERPACIKCRDRGVQCPGYDHKPLRWVAPGETRSKKRKAQQRSVDNRVISPDLLATNQRACDNPFFVPPAAAAYILPAIAEIVVSTALGHRILQSRQCSTSDRVALATKLQHHRGLAIRLMADVLATDGMRTSDEMLACVLVFLFAEVSTTLRSFGEASSDRLAPFPDTTIHFILIDVFGATTSPPLDVGRAHRQLDVLPVLPTLYRDGLQTCVPCPPELLGHVILVNHFRAQLCGPAAEQKKNHLFAAAGATLQKICDFSVHQWVDDTVLPSLLMDDAEGARQHASLASSQTKARRWIWLALTSAFKSAIALYCISTVFDGHTYESWDDDTSCNDLASCSDVRMFHVETLRTNLQTVASDERGQLRKFTIWLLVVLGVVTDPSDETCKRFITGELKWISGHVGISSPLIAIGVLEKIWQTSCTREDKKGVGWDGLFEKPYIFAL</sequence>
<dbReference type="Pfam" id="PF00172">
    <property type="entry name" value="Zn_clus"/>
    <property type="match status" value="1"/>
</dbReference>
<proteinExistence type="predicted"/>
<dbReference type="InterPro" id="IPR036864">
    <property type="entry name" value="Zn2-C6_fun-type_DNA-bd_sf"/>
</dbReference>
<evidence type="ECO:0000256" key="1">
    <source>
        <dbReference type="ARBA" id="ARBA00023242"/>
    </source>
</evidence>
<dbReference type="GO" id="GO:0008270">
    <property type="term" value="F:zinc ion binding"/>
    <property type="evidence" value="ECO:0007669"/>
    <property type="project" value="InterPro"/>
</dbReference>
<dbReference type="Proteomes" id="UP000764110">
    <property type="component" value="Unassembled WGS sequence"/>
</dbReference>
<keyword evidence="4" id="KW-1185">Reference proteome</keyword>
<accession>A0A9P8M3B4</accession>
<dbReference type="EMBL" id="JACEFI010000024">
    <property type="protein sequence ID" value="KAH0592987.1"/>
    <property type="molecule type" value="Genomic_DNA"/>
</dbReference>
<dbReference type="GO" id="GO:0000976">
    <property type="term" value="F:transcription cis-regulatory region binding"/>
    <property type="evidence" value="ECO:0007669"/>
    <property type="project" value="TreeGrafter"/>
</dbReference>
<evidence type="ECO:0000313" key="4">
    <source>
        <dbReference type="Proteomes" id="UP000764110"/>
    </source>
</evidence>
<dbReference type="PANTHER" id="PTHR37534:SF15">
    <property type="entry name" value="ZN(II)2CYS6 TRANSCRIPTION FACTOR (EUROFUNG)"/>
    <property type="match status" value="1"/>
</dbReference>
<organism evidence="3 4">
    <name type="scientific">Metarhizium humberi</name>
    <dbReference type="NCBI Taxonomy" id="2596975"/>
    <lineage>
        <taxon>Eukaryota</taxon>
        <taxon>Fungi</taxon>
        <taxon>Dikarya</taxon>
        <taxon>Ascomycota</taxon>
        <taxon>Pezizomycotina</taxon>
        <taxon>Sordariomycetes</taxon>
        <taxon>Hypocreomycetidae</taxon>
        <taxon>Hypocreales</taxon>
        <taxon>Clavicipitaceae</taxon>
        <taxon>Metarhizium</taxon>
    </lineage>
</organism>
<dbReference type="AlphaFoldDB" id="A0A9P8M3B4"/>
<dbReference type="GO" id="GO:0005634">
    <property type="term" value="C:nucleus"/>
    <property type="evidence" value="ECO:0007669"/>
    <property type="project" value="TreeGrafter"/>
</dbReference>
<evidence type="ECO:0000313" key="3">
    <source>
        <dbReference type="EMBL" id="KAH0592987.1"/>
    </source>
</evidence>
<dbReference type="SUPFAM" id="SSF57701">
    <property type="entry name" value="Zn2/Cys6 DNA-binding domain"/>
    <property type="match status" value="1"/>
</dbReference>
<reference evidence="3 4" key="1">
    <citation type="submission" date="2020-07" db="EMBL/GenBank/DDBJ databases">
        <title>Metarhizium humberi genome.</title>
        <authorList>
            <person name="Lysoe E."/>
        </authorList>
    </citation>
    <scope>NUCLEOTIDE SEQUENCE [LARGE SCALE GENOMIC DNA]</scope>
    <source>
        <strain evidence="3 4">ESALQ1638</strain>
    </source>
</reference>
<feature type="domain" description="Zn(2)-C6 fungal-type" evidence="2">
    <location>
        <begin position="6"/>
        <end position="34"/>
    </location>
</feature>
<dbReference type="GO" id="GO:0045944">
    <property type="term" value="P:positive regulation of transcription by RNA polymerase II"/>
    <property type="evidence" value="ECO:0007669"/>
    <property type="project" value="TreeGrafter"/>
</dbReference>
<keyword evidence="1" id="KW-0539">Nucleus</keyword>
<dbReference type="Gene3D" id="4.10.240.10">
    <property type="entry name" value="Zn(2)-C6 fungal-type DNA-binding domain"/>
    <property type="match status" value="1"/>
</dbReference>
<name>A0A9P8M3B4_9HYPO</name>